<evidence type="ECO:0000313" key="2">
    <source>
        <dbReference type="EMBL" id="BBY28048.1"/>
    </source>
</evidence>
<proteinExistence type="predicted"/>
<reference evidence="2 3" key="1">
    <citation type="journal article" date="2019" name="Emerg. Microbes Infect.">
        <title>Comprehensive subspecies identification of 175 nontuberculous mycobacteria species based on 7547 genomic profiles.</title>
        <authorList>
            <person name="Matsumoto Y."/>
            <person name="Kinjo T."/>
            <person name="Motooka D."/>
            <person name="Nabeya D."/>
            <person name="Jung N."/>
            <person name="Uechi K."/>
            <person name="Horii T."/>
            <person name="Iida T."/>
            <person name="Fujita J."/>
            <person name="Nakamura S."/>
        </authorList>
    </citation>
    <scope>NUCLEOTIDE SEQUENCE [LARGE SCALE GENOMIC DNA]</scope>
    <source>
        <strain evidence="2 3">JCM 17899</strain>
    </source>
</reference>
<dbReference type="EMBL" id="AP022588">
    <property type="protein sequence ID" value="BBY28048.1"/>
    <property type="molecule type" value="Genomic_DNA"/>
</dbReference>
<dbReference type="AlphaFoldDB" id="A0A7I7QNT5"/>
<name>A0A7I7QNT5_9MYCO</name>
<sequence>MTARSTSALLVGACALSLVVGTPVARADTTLDGLSTAIDNVRARSGCAPLAASPVLDSVTRDYVGAGLLRPQGYPGYTTPFIATGRPAASAIGLVTATAKYAILDCRFVDVGVGMVPNGEYTVLGIVLGSITGPQAAGGLPA</sequence>
<evidence type="ECO:0008006" key="4">
    <source>
        <dbReference type="Google" id="ProtNLM"/>
    </source>
</evidence>
<organism evidence="2 3">
    <name type="scientific">Mycolicibacterium sediminis</name>
    <dbReference type="NCBI Taxonomy" id="1286180"/>
    <lineage>
        <taxon>Bacteria</taxon>
        <taxon>Bacillati</taxon>
        <taxon>Actinomycetota</taxon>
        <taxon>Actinomycetes</taxon>
        <taxon>Mycobacteriales</taxon>
        <taxon>Mycobacteriaceae</taxon>
        <taxon>Mycolicibacterium</taxon>
    </lineage>
</organism>
<accession>A0A7I7QNT5</accession>
<evidence type="ECO:0000256" key="1">
    <source>
        <dbReference type="SAM" id="SignalP"/>
    </source>
</evidence>
<dbReference type="Proteomes" id="UP000467193">
    <property type="component" value="Chromosome"/>
</dbReference>
<dbReference type="KEGG" id="msei:MSEDJ_21440"/>
<evidence type="ECO:0000313" key="3">
    <source>
        <dbReference type="Proteomes" id="UP000467193"/>
    </source>
</evidence>
<keyword evidence="3" id="KW-1185">Reference proteome</keyword>
<dbReference type="RefSeq" id="WP_163796845.1">
    <property type="nucleotide sequence ID" value="NZ_AP022588.1"/>
</dbReference>
<feature type="chain" id="PRO_5029632862" description="CAP domain-containing protein" evidence="1">
    <location>
        <begin position="28"/>
        <end position="142"/>
    </location>
</feature>
<keyword evidence="1" id="KW-0732">Signal</keyword>
<feature type="signal peptide" evidence="1">
    <location>
        <begin position="1"/>
        <end position="27"/>
    </location>
</feature>
<gene>
    <name evidence="2" type="ORF">MSEDJ_21440</name>
</gene>
<protein>
    <recommendedName>
        <fullName evidence="4">CAP domain-containing protein</fullName>
    </recommendedName>
</protein>